<gene>
    <name evidence="2" type="primary">LOC110438057</name>
</gene>
<proteinExistence type="predicted"/>
<sequence length="589" mass="67768">MNTKQQIITFISNLERLKHLKNNNSPKHSTLEFLECTWMTSSPDILLLAFVGCSFGISSCRLIGLLLTVCYQKTFVIMKSDHSPCVLLKYTPNMPENHLDVSNEPHVEVGKIGRKEKKRSSWKWPVLHRKTGKYDLVQAAKDYQYEAEVNQKVSCQPTETPVGPDEVTEGRKVKKGFWKWPVFHRKTRTYDLVQATKDYHEAMLNQEVSSQFIETPVGPDEVAAARKEKKGFWKWPDFLCKTRTYDLVQATKDYQEAMLKPKVSCQPIETPIGPDEVPEARKEKKGFWKRLTHLFTSKSSRASASEDHVPAAEQLEEDVTENDIILRQYKIGDKLGKGGFGSVYKATRRRDGLEVAVKYTVKSPMMKEIKVPGYVKPLPTEIALAIMANNGPYVPEIIKLIDWVDNDDHYIIIMERPTPCMDLLRFLNHNNKPLDEKMGRHIMWQAIHAARVCFDRGVFHRDIKLENLLVNPDTLEVKLIDFGCGSTVKRSGYKVFCGTREYFPPEYEMCGRYHAQPATVWSLGIVLFAMMCGALPSISDHSLIRNYRWTSPDLSKECCRMICGCLQPDPDERLDLQQMHLHNWFKVME</sequence>
<protein>
    <submittedName>
        <fullName evidence="2">Uncharacterized protein isoform X1</fullName>
    </submittedName>
</protein>
<reference evidence="2" key="1">
    <citation type="submission" date="2025-08" db="UniProtKB">
        <authorList>
            <consortium name="RefSeq"/>
        </authorList>
    </citation>
    <scope>IDENTIFICATION</scope>
    <source>
        <strain evidence="2">Tuebingen</strain>
        <tissue evidence="2">Fibroblasts and whole tissue</tissue>
    </source>
</reference>
<dbReference type="RefSeq" id="XP_073784306.1">
    <property type="nucleotide sequence ID" value="XM_073928205.1"/>
</dbReference>
<organism evidence="1 2">
    <name type="scientific">Danio rerio</name>
    <name type="common">Zebrafish</name>
    <name type="synonym">Brachydanio rerio</name>
    <dbReference type="NCBI Taxonomy" id="7955"/>
    <lineage>
        <taxon>Eukaryota</taxon>
        <taxon>Metazoa</taxon>
        <taxon>Chordata</taxon>
        <taxon>Craniata</taxon>
        <taxon>Vertebrata</taxon>
        <taxon>Euteleostomi</taxon>
        <taxon>Actinopterygii</taxon>
        <taxon>Neopterygii</taxon>
        <taxon>Teleostei</taxon>
        <taxon>Ostariophysi</taxon>
        <taxon>Cypriniformes</taxon>
        <taxon>Danionidae</taxon>
        <taxon>Danioninae</taxon>
        <taxon>Danio</taxon>
    </lineage>
</organism>
<keyword evidence="1" id="KW-1185">Reference proteome</keyword>
<name>A0AC58HQS0_DANRE</name>
<dbReference type="Proteomes" id="UP000000437">
    <property type="component" value="Chromosome 17"/>
</dbReference>
<evidence type="ECO:0000313" key="1">
    <source>
        <dbReference type="Proteomes" id="UP000000437"/>
    </source>
</evidence>
<evidence type="ECO:0000313" key="2">
    <source>
        <dbReference type="RefSeq" id="XP_073784306.1"/>
    </source>
</evidence>
<accession>A0AC58HQS0</accession>